<dbReference type="AlphaFoldDB" id="A0A7W7LGQ5"/>
<dbReference type="PANTHER" id="PTHR48012">
    <property type="entry name" value="STERILE20-LIKE KINASE, ISOFORM B-RELATED"/>
    <property type="match status" value="1"/>
</dbReference>
<keyword evidence="2 10" id="KW-0723">Serine/threonine-protein kinase</keyword>
<dbReference type="PROSITE" id="PS00108">
    <property type="entry name" value="PROTEIN_KINASE_ST"/>
    <property type="match status" value="1"/>
</dbReference>
<evidence type="ECO:0000256" key="1">
    <source>
        <dbReference type="ARBA" id="ARBA00008874"/>
    </source>
</evidence>
<keyword evidence="4" id="KW-0547">Nucleotide-binding</keyword>
<dbReference type="Proteomes" id="UP000556436">
    <property type="component" value="Unassembled WGS sequence"/>
</dbReference>
<gene>
    <name evidence="10" type="ORF">FHS38_005688</name>
</gene>
<organism evidence="10 11">
    <name type="scientific">Streptomyces netropsis</name>
    <name type="common">Streptoverticillium netropsis</name>
    <dbReference type="NCBI Taxonomy" id="55404"/>
    <lineage>
        <taxon>Bacteria</taxon>
        <taxon>Bacillati</taxon>
        <taxon>Actinomycetota</taxon>
        <taxon>Actinomycetes</taxon>
        <taxon>Kitasatosporales</taxon>
        <taxon>Streptomycetaceae</taxon>
        <taxon>Streptomyces</taxon>
    </lineage>
</organism>
<dbReference type="InterPro" id="IPR008271">
    <property type="entry name" value="Ser/Thr_kinase_AS"/>
</dbReference>
<feature type="domain" description="Protein kinase" evidence="9">
    <location>
        <begin position="1"/>
        <end position="192"/>
    </location>
</feature>
<keyword evidence="5 10" id="KW-0418">Kinase</keyword>
<name>A0A7W7LGQ5_STRNE</name>
<evidence type="ECO:0000256" key="5">
    <source>
        <dbReference type="ARBA" id="ARBA00022777"/>
    </source>
</evidence>
<evidence type="ECO:0000259" key="9">
    <source>
        <dbReference type="PROSITE" id="PS50011"/>
    </source>
</evidence>
<evidence type="ECO:0000313" key="11">
    <source>
        <dbReference type="Proteomes" id="UP000556436"/>
    </source>
</evidence>
<evidence type="ECO:0000256" key="7">
    <source>
        <dbReference type="ARBA" id="ARBA00047899"/>
    </source>
</evidence>
<reference evidence="10 11" key="1">
    <citation type="submission" date="2020-08" db="EMBL/GenBank/DDBJ databases">
        <title>Genomic Encyclopedia of Type Strains, Phase III (KMG-III): the genomes of soil and plant-associated and newly described type strains.</title>
        <authorList>
            <person name="Whitman W."/>
        </authorList>
    </citation>
    <scope>NUCLEOTIDE SEQUENCE [LARGE SCALE GENOMIC DNA]</scope>
    <source>
        <strain evidence="10 11">CECT 3265</strain>
    </source>
</reference>
<dbReference type="EMBL" id="JACHJG010000014">
    <property type="protein sequence ID" value="MBB4889612.1"/>
    <property type="molecule type" value="Genomic_DNA"/>
</dbReference>
<dbReference type="Pfam" id="PF00069">
    <property type="entry name" value="Pkinase"/>
    <property type="match status" value="1"/>
</dbReference>
<dbReference type="GO" id="GO:0005737">
    <property type="term" value="C:cytoplasm"/>
    <property type="evidence" value="ECO:0007669"/>
    <property type="project" value="TreeGrafter"/>
</dbReference>
<proteinExistence type="inferred from homology"/>
<dbReference type="GO" id="GO:0004674">
    <property type="term" value="F:protein serine/threonine kinase activity"/>
    <property type="evidence" value="ECO:0007669"/>
    <property type="project" value="UniProtKB-KW"/>
</dbReference>
<dbReference type="Gene3D" id="1.10.510.10">
    <property type="entry name" value="Transferase(Phosphotransferase) domain 1"/>
    <property type="match status" value="1"/>
</dbReference>
<evidence type="ECO:0000256" key="4">
    <source>
        <dbReference type="ARBA" id="ARBA00022741"/>
    </source>
</evidence>
<keyword evidence="3" id="KW-0808">Transferase</keyword>
<accession>A0A7W7LGQ5</accession>
<sequence>MADIVVRPRACAPSVDAGTGPGPWALDSVHTAGVVHRDLKPGNILLGADGPWVIDFGIARAAEATRLTRSGAFIGTPQFMSPEHGMGAELTPSTDVFSLGLIAAVTATGRHPYGAGGPLTVATQIANTAQRPPDLSEQASGRAARAFDGRLPAPVAPAVAARHDDLEGEPLDVQDHRGDADGALPRPAHVLRHADAVEAARLTDERAPRLRGQAEVKAAEGDVVARADAHGTGDAEAVDVRAVA</sequence>
<comment type="catalytic activity">
    <reaction evidence="8">
        <text>L-seryl-[protein] + ATP = O-phospho-L-seryl-[protein] + ADP + H(+)</text>
        <dbReference type="Rhea" id="RHEA:17989"/>
        <dbReference type="Rhea" id="RHEA-COMP:9863"/>
        <dbReference type="Rhea" id="RHEA-COMP:11604"/>
        <dbReference type="ChEBI" id="CHEBI:15378"/>
        <dbReference type="ChEBI" id="CHEBI:29999"/>
        <dbReference type="ChEBI" id="CHEBI:30616"/>
        <dbReference type="ChEBI" id="CHEBI:83421"/>
        <dbReference type="ChEBI" id="CHEBI:456216"/>
        <dbReference type="EC" id="2.7.11.1"/>
    </reaction>
</comment>
<dbReference type="PROSITE" id="PS50011">
    <property type="entry name" value="PROTEIN_KINASE_DOM"/>
    <property type="match status" value="1"/>
</dbReference>
<dbReference type="InterPro" id="IPR050629">
    <property type="entry name" value="STE20/SPS1-PAK"/>
</dbReference>
<evidence type="ECO:0000256" key="8">
    <source>
        <dbReference type="ARBA" id="ARBA00048679"/>
    </source>
</evidence>
<protein>
    <submittedName>
        <fullName evidence="10">Serine/threonine protein kinase</fullName>
    </submittedName>
</protein>
<evidence type="ECO:0000256" key="3">
    <source>
        <dbReference type="ARBA" id="ARBA00022679"/>
    </source>
</evidence>
<evidence type="ECO:0000256" key="6">
    <source>
        <dbReference type="ARBA" id="ARBA00022840"/>
    </source>
</evidence>
<evidence type="ECO:0000256" key="2">
    <source>
        <dbReference type="ARBA" id="ARBA00022527"/>
    </source>
</evidence>
<dbReference type="RefSeq" id="WP_184738200.1">
    <property type="nucleotide sequence ID" value="NZ_JACHJG010000014.1"/>
</dbReference>
<dbReference type="PANTHER" id="PTHR48012:SF10">
    <property type="entry name" value="FI20177P1"/>
    <property type="match status" value="1"/>
</dbReference>
<comment type="similarity">
    <text evidence="1">Belongs to the protein kinase superfamily. STE Ser/Thr protein kinase family. STE20 subfamily.</text>
</comment>
<comment type="caution">
    <text evidence="10">The sequence shown here is derived from an EMBL/GenBank/DDBJ whole genome shotgun (WGS) entry which is preliminary data.</text>
</comment>
<dbReference type="GO" id="GO:0005524">
    <property type="term" value="F:ATP binding"/>
    <property type="evidence" value="ECO:0007669"/>
    <property type="project" value="UniProtKB-KW"/>
</dbReference>
<dbReference type="InterPro" id="IPR011009">
    <property type="entry name" value="Kinase-like_dom_sf"/>
</dbReference>
<keyword evidence="6" id="KW-0067">ATP-binding</keyword>
<dbReference type="SUPFAM" id="SSF56112">
    <property type="entry name" value="Protein kinase-like (PK-like)"/>
    <property type="match status" value="1"/>
</dbReference>
<evidence type="ECO:0000313" key="10">
    <source>
        <dbReference type="EMBL" id="MBB4889612.1"/>
    </source>
</evidence>
<comment type="catalytic activity">
    <reaction evidence="7">
        <text>L-threonyl-[protein] + ATP = O-phospho-L-threonyl-[protein] + ADP + H(+)</text>
        <dbReference type="Rhea" id="RHEA:46608"/>
        <dbReference type="Rhea" id="RHEA-COMP:11060"/>
        <dbReference type="Rhea" id="RHEA-COMP:11605"/>
        <dbReference type="ChEBI" id="CHEBI:15378"/>
        <dbReference type="ChEBI" id="CHEBI:30013"/>
        <dbReference type="ChEBI" id="CHEBI:30616"/>
        <dbReference type="ChEBI" id="CHEBI:61977"/>
        <dbReference type="ChEBI" id="CHEBI:456216"/>
        <dbReference type="EC" id="2.7.11.1"/>
    </reaction>
</comment>
<keyword evidence="11" id="KW-1185">Reference proteome</keyword>
<dbReference type="InterPro" id="IPR000719">
    <property type="entry name" value="Prot_kinase_dom"/>
</dbReference>